<accession>A0A524RQL1</accession>
<reference evidence="1 2" key="1">
    <citation type="journal article" date="2019" name="mSystems">
        <title>Life at home and on the roam: Genomic adaptions reflect the dual lifestyle of an intracellular, facultative symbiont.</title>
        <authorList>
            <person name="Burgsdorf I."/>
        </authorList>
    </citation>
    <scope>NUCLEOTIDE SEQUENCE [LARGE SCALE GENOMIC DNA]</scope>
    <source>
        <strain evidence="1">277cV</strain>
    </source>
</reference>
<sequence length="78" mass="9040">MRIDRPLPGPDGFGFDFDQVWQAYDREHPGHGLSAELQKRAVLELLAEHPWLRENGHQASRLADFRIRLLLRRGAIPE</sequence>
<comment type="caution">
    <text evidence="1">The sequence shown here is derived from an EMBL/GenBank/DDBJ whole genome shotgun (WGS) entry which is preliminary data.</text>
</comment>
<name>A0A524RQL1_9CHRO</name>
<protein>
    <submittedName>
        <fullName evidence="1">Uncharacterized protein</fullName>
    </submittedName>
</protein>
<dbReference type="Proteomes" id="UP000317990">
    <property type="component" value="Unassembled WGS sequence"/>
</dbReference>
<proteinExistence type="predicted"/>
<dbReference type="EMBL" id="SRMO01000028">
    <property type="protein sequence ID" value="TGG94827.1"/>
    <property type="molecule type" value="Genomic_DNA"/>
</dbReference>
<gene>
    <name evidence="1" type="ORF">ERJ67_01635</name>
</gene>
<organism evidence="1 2">
    <name type="scientific">Aphanocapsa feldmannii 277cV</name>
    <dbReference type="NCBI Taxonomy" id="2507553"/>
    <lineage>
        <taxon>Bacteria</taxon>
        <taxon>Bacillati</taxon>
        <taxon>Cyanobacteriota</taxon>
        <taxon>Cyanophyceae</taxon>
        <taxon>Oscillatoriophycideae</taxon>
        <taxon>Chroococcales</taxon>
        <taxon>Microcystaceae</taxon>
        <taxon>Aphanocapsa</taxon>
    </lineage>
</organism>
<evidence type="ECO:0000313" key="1">
    <source>
        <dbReference type="EMBL" id="TGG94827.1"/>
    </source>
</evidence>
<dbReference type="AlphaFoldDB" id="A0A524RQL1"/>
<evidence type="ECO:0000313" key="2">
    <source>
        <dbReference type="Proteomes" id="UP000317990"/>
    </source>
</evidence>